<gene>
    <name evidence="2" type="ORF">LCGC14_0193170</name>
</gene>
<name>A0A0F9UKR3_9ZZZZ</name>
<comment type="caution">
    <text evidence="2">The sequence shown here is derived from an EMBL/GenBank/DDBJ whole genome shotgun (WGS) entry which is preliminary data.</text>
</comment>
<sequence length="96" mass="10186">MEEAQVWMKIVIQAVACLIMVGGIIGIFIERARTKRGVGVRVIQLATVLLVLPVILILALEGVLENQTTAALLGTVVGYVLSGIGKDEKTKPSSSN</sequence>
<dbReference type="EMBL" id="LAZR01000083">
    <property type="protein sequence ID" value="KKN93820.1"/>
    <property type="molecule type" value="Genomic_DNA"/>
</dbReference>
<keyword evidence="1" id="KW-1133">Transmembrane helix</keyword>
<reference evidence="2" key="1">
    <citation type="journal article" date="2015" name="Nature">
        <title>Complex archaea that bridge the gap between prokaryotes and eukaryotes.</title>
        <authorList>
            <person name="Spang A."/>
            <person name="Saw J.H."/>
            <person name="Jorgensen S.L."/>
            <person name="Zaremba-Niedzwiedzka K."/>
            <person name="Martijn J."/>
            <person name="Lind A.E."/>
            <person name="van Eijk R."/>
            <person name="Schleper C."/>
            <person name="Guy L."/>
            <person name="Ettema T.J."/>
        </authorList>
    </citation>
    <scope>NUCLEOTIDE SEQUENCE</scope>
</reference>
<feature type="transmembrane region" description="Helical" evidence="1">
    <location>
        <begin position="66"/>
        <end position="85"/>
    </location>
</feature>
<keyword evidence="1" id="KW-0472">Membrane</keyword>
<proteinExistence type="predicted"/>
<evidence type="ECO:0008006" key="3">
    <source>
        <dbReference type="Google" id="ProtNLM"/>
    </source>
</evidence>
<feature type="transmembrane region" description="Helical" evidence="1">
    <location>
        <begin position="6"/>
        <end position="29"/>
    </location>
</feature>
<feature type="transmembrane region" description="Helical" evidence="1">
    <location>
        <begin position="41"/>
        <end position="60"/>
    </location>
</feature>
<dbReference type="AlphaFoldDB" id="A0A0F9UKR3"/>
<accession>A0A0F9UKR3</accession>
<keyword evidence="1" id="KW-0812">Transmembrane</keyword>
<protein>
    <recommendedName>
        <fullName evidence="3">Holin</fullName>
    </recommendedName>
</protein>
<evidence type="ECO:0000313" key="2">
    <source>
        <dbReference type="EMBL" id="KKN93820.1"/>
    </source>
</evidence>
<evidence type="ECO:0000256" key="1">
    <source>
        <dbReference type="SAM" id="Phobius"/>
    </source>
</evidence>
<organism evidence="2">
    <name type="scientific">marine sediment metagenome</name>
    <dbReference type="NCBI Taxonomy" id="412755"/>
    <lineage>
        <taxon>unclassified sequences</taxon>
        <taxon>metagenomes</taxon>
        <taxon>ecological metagenomes</taxon>
    </lineage>
</organism>